<feature type="compositionally biased region" description="Polar residues" evidence="1">
    <location>
        <begin position="148"/>
        <end position="163"/>
    </location>
</feature>
<evidence type="ECO:0000313" key="3">
    <source>
        <dbReference type="Proteomes" id="UP000094801"/>
    </source>
</evidence>
<gene>
    <name evidence="2" type="ORF">CANARDRAFT_27702</name>
</gene>
<feature type="compositionally biased region" description="Basic and acidic residues" evidence="1">
    <location>
        <begin position="85"/>
        <end position="97"/>
    </location>
</feature>
<feature type="compositionally biased region" description="Low complexity" evidence="1">
    <location>
        <begin position="776"/>
        <end position="798"/>
    </location>
</feature>
<feature type="compositionally biased region" description="Polar residues" evidence="1">
    <location>
        <begin position="39"/>
        <end position="51"/>
    </location>
</feature>
<feature type="compositionally biased region" description="Low complexity" evidence="1">
    <location>
        <begin position="191"/>
        <end position="215"/>
    </location>
</feature>
<dbReference type="AlphaFoldDB" id="A0A1E4T412"/>
<dbReference type="EMBL" id="KV453850">
    <property type="protein sequence ID" value="ODV86503.1"/>
    <property type="molecule type" value="Genomic_DNA"/>
</dbReference>
<sequence length="905" mass="96125">MTITPDEQSSSSLSTRSRSNSESQFKSTRAEKRMGRLFKQTSSASTTSVGKPSTSPTPTATTTLPAAGSGSGSGSTNASTNTNQKSDKQLDLEELKFHVGRNIRSMSQSAVTSQSSATTSSSENGSNSINATSHSSSSSVASTSSLSQGISLPRSSSLSQFTNYNGTPTQFKIPFSVQQQQPQYDNSNGVSSSTTKLTTLRETPTPMATPTNPTTLDQDTTQGYDILDLTTLLKLSNKFKFIYSEFTNTMQRLKLDSLLISSSYSNFVTVFETVDRKFSDDDKENVNEYFRSHLLWLMVDTMLDLKRTVSHISNLPLDATSNMTPEAIRMSYFSLFSLMVELMKMCTIIDPAYNLKSQLDQSKQNTILPSKPISTLPSRSHSQVQLSQPPTGFSATKSKSTATIPKVARVPAPNPHQPAQSISISTRAAPITSSAASIQRQPLKIDTSINPIARQDSEMSMMSATTESFYLNAAQGGDEKIFDLINYTAQAAQIVFSQLNNAISKSAIASAQNSLASSQREENTESNSDPQQQQQQQQPELTKMAQKVKELTTQCVVSMEQTKRIKTVLTAVRSSANVDEEQQKKLYEETNLFLKSIISILAATKSAIQDMPALNEVRGALSNLTRATKELTIKLETSSLKQSVTNASSTVIEQPPLSSIPSMANFQNSAGPSTGSGSTQHFFPLENGSNPGPTANGMISSNPASSLHNIVTNNNNTKSNNNINNGSSSLVTGGGSTTTNLGTKSQINPLEFTSIKQHINSLQSIGSPPPPPPQPQLTSSMSAPSTSTSTSTPTPTNVTVTTPLVATIGTAAASLVLPNTPSLNVSSGLGVGFSSVANSNNHNGPSITRSTSAGAGGNVGGGNVTGGESMVESNPFDKMILHNSLLAGATTTAASTPTTSTESPR</sequence>
<feature type="region of interest" description="Disordered" evidence="1">
    <location>
        <begin position="760"/>
        <end position="798"/>
    </location>
</feature>
<evidence type="ECO:0000256" key="1">
    <source>
        <dbReference type="SAM" id="MobiDB-lite"/>
    </source>
</evidence>
<feature type="region of interest" description="Disordered" evidence="1">
    <location>
        <begin position="178"/>
        <end position="219"/>
    </location>
</feature>
<feature type="compositionally biased region" description="Gly residues" evidence="1">
    <location>
        <begin position="854"/>
        <end position="863"/>
    </location>
</feature>
<evidence type="ECO:0000313" key="2">
    <source>
        <dbReference type="EMBL" id="ODV86503.1"/>
    </source>
</evidence>
<dbReference type="Proteomes" id="UP000094801">
    <property type="component" value="Unassembled WGS sequence"/>
</dbReference>
<dbReference type="STRING" id="983967.A0A1E4T412"/>
<organism evidence="2 3">
    <name type="scientific">[Candida] arabinofermentans NRRL YB-2248</name>
    <dbReference type="NCBI Taxonomy" id="983967"/>
    <lineage>
        <taxon>Eukaryota</taxon>
        <taxon>Fungi</taxon>
        <taxon>Dikarya</taxon>
        <taxon>Ascomycota</taxon>
        <taxon>Saccharomycotina</taxon>
        <taxon>Pichiomycetes</taxon>
        <taxon>Pichiales</taxon>
        <taxon>Pichiaceae</taxon>
        <taxon>Ogataea</taxon>
        <taxon>Ogataea/Candida clade</taxon>
    </lineage>
</organism>
<feature type="compositionally biased region" description="Polar residues" evidence="1">
    <location>
        <begin position="665"/>
        <end position="704"/>
    </location>
</feature>
<dbReference type="Pfam" id="PF10428">
    <property type="entry name" value="SOG2"/>
    <property type="match status" value="1"/>
</dbReference>
<feature type="region of interest" description="Disordered" evidence="1">
    <location>
        <begin position="665"/>
        <end position="744"/>
    </location>
</feature>
<feature type="region of interest" description="Disordered" evidence="1">
    <location>
        <begin position="514"/>
        <end position="543"/>
    </location>
</feature>
<feature type="compositionally biased region" description="Low complexity" evidence="1">
    <location>
        <begin position="105"/>
        <end position="147"/>
    </location>
</feature>
<keyword evidence="3" id="KW-1185">Reference proteome</keyword>
<feature type="compositionally biased region" description="Polar residues" evidence="1">
    <location>
        <begin position="178"/>
        <end position="190"/>
    </location>
</feature>
<feature type="compositionally biased region" description="Low complexity" evidence="1">
    <location>
        <begin position="52"/>
        <end position="83"/>
    </location>
</feature>
<reference evidence="3" key="1">
    <citation type="submission" date="2016-04" db="EMBL/GenBank/DDBJ databases">
        <title>Comparative genomics of biotechnologically important yeasts.</title>
        <authorList>
            <consortium name="DOE Joint Genome Institute"/>
            <person name="Riley R."/>
            <person name="Haridas S."/>
            <person name="Wolfe K.H."/>
            <person name="Lopes M.R."/>
            <person name="Hittinger C.T."/>
            <person name="Goker M."/>
            <person name="Salamov A."/>
            <person name="Wisecaver J."/>
            <person name="Long T.M."/>
            <person name="Aerts A.L."/>
            <person name="Barry K."/>
            <person name="Choi C."/>
            <person name="Clum A."/>
            <person name="Coughlan A.Y."/>
            <person name="Deshpande S."/>
            <person name="Douglass A.P."/>
            <person name="Hanson S.J."/>
            <person name="Klenk H.-P."/>
            <person name="Labutti K."/>
            <person name="Lapidus A."/>
            <person name="Lindquist E."/>
            <person name="Lipzen A."/>
            <person name="Meier-Kolthoff J.P."/>
            <person name="Ohm R.A."/>
            <person name="Otillar R.P."/>
            <person name="Pangilinan J."/>
            <person name="Peng Y."/>
            <person name="Rokas A."/>
            <person name="Rosa C.A."/>
            <person name="Scheuner C."/>
            <person name="Sibirny A.A."/>
            <person name="Slot J.C."/>
            <person name="Stielow J.B."/>
            <person name="Sun H."/>
            <person name="Kurtzman C.P."/>
            <person name="Blackwell M."/>
            <person name="Grigoriev I.V."/>
            <person name="Jeffries T.W."/>
        </authorList>
    </citation>
    <scope>NUCLEOTIDE SEQUENCE [LARGE SCALE GENOMIC DNA]</scope>
    <source>
        <strain evidence="3">NRRL YB-2248</strain>
    </source>
</reference>
<dbReference type="InterPro" id="IPR019487">
    <property type="entry name" value="RAM_signalling_pathway_SOG2"/>
</dbReference>
<proteinExistence type="predicted"/>
<feature type="compositionally biased region" description="Low complexity" evidence="1">
    <location>
        <begin position="9"/>
        <end position="23"/>
    </location>
</feature>
<accession>A0A1E4T412</accession>
<feature type="region of interest" description="Disordered" evidence="1">
    <location>
        <begin position="842"/>
        <end position="863"/>
    </location>
</feature>
<dbReference type="OrthoDB" id="1394818at2759"/>
<feature type="compositionally biased region" description="Low complexity" evidence="1">
    <location>
        <begin position="705"/>
        <end position="744"/>
    </location>
</feature>
<name>A0A1E4T412_9ASCO</name>
<feature type="region of interest" description="Disordered" evidence="1">
    <location>
        <begin position="1"/>
        <end position="163"/>
    </location>
</feature>
<protein>
    <submittedName>
        <fullName evidence="2">Uncharacterized protein</fullName>
    </submittedName>
</protein>
<feature type="region of interest" description="Disordered" evidence="1">
    <location>
        <begin position="368"/>
        <end position="400"/>
    </location>
</feature>